<evidence type="ECO:0000256" key="8">
    <source>
        <dbReference type="SAM" id="Phobius"/>
    </source>
</evidence>
<comment type="cofactor">
    <cofactor evidence="1">
        <name>Mn(2+)</name>
        <dbReference type="ChEBI" id="CHEBI:29035"/>
    </cofactor>
</comment>
<dbReference type="Gene3D" id="3.90.230.10">
    <property type="entry name" value="Creatinase/methionine aminopeptidase superfamily"/>
    <property type="match status" value="1"/>
</dbReference>
<dbReference type="InterPro" id="IPR036005">
    <property type="entry name" value="Creatinase/aminopeptidase-like"/>
</dbReference>
<evidence type="ECO:0000256" key="1">
    <source>
        <dbReference type="ARBA" id="ARBA00001936"/>
    </source>
</evidence>
<gene>
    <name evidence="10" type="ORF">FIBRA_03078</name>
</gene>
<feature type="transmembrane region" description="Helical" evidence="8">
    <location>
        <begin position="23"/>
        <end position="43"/>
    </location>
</feature>
<accession>J4GNA1</accession>
<dbReference type="EMBL" id="HE797014">
    <property type="protein sequence ID" value="CCM01030.1"/>
    <property type="molecule type" value="Genomic_DNA"/>
</dbReference>
<evidence type="ECO:0000313" key="11">
    <source>
        <dbReference type="Proteomes" id="UP000006352"/>
    </source>
</evidence>
<dbReference type="SUPFAM" id="SSF55920">
    <property type="entry name" value="Creatinase/aminopeptidase"/>
    <property type="match status" value="1"/>
</dbReference>
<dbReference type="Pfam" id="PF00557">
    <property type="entry name" value="Peptidase_M24"/>
    <property type="match status" value="1"/>
</dbReference>
<sequence>MSLPKDVPDEQPHAKVESIDLKITVWFGLMLVLILDCGMLSAYRAGKYEVWRLADTGFGERRSFFRSFCEEGDPDDDGPWSGGCRKISGRRGHVGDMYIALSPFDLPLAFSFYLSTHAVKMSDSLIVIPKPQTVARVVAHTSSRTAVSLLSQMHLKPPQFGEFGSLVRASARRHLDPVKFYHEQDPDCVENHRRDVILRWEDSGRYEDAWPVDVYTTIYLKGMMVHNKQKDHPVRSTPYQHSYSDRTTPRQESVVTSLPSGAVRHSAKVGHKQRSTFVPGAVQRPLRNRYSASSTTSFPPQSSSPTARSRTAISDSTIVNRNTLEPASPAADDPIAQFVHRLALYEDEDENDLVMKFKDVGVVNKRRLILLANLPNRDFWLRKNVPLSQFDFDVVVNGLKQLLDYDVSPSAHNLPPPTSGPLSSHPSFTTSGKMFKSGPPVCDGGSSKRRHMHEALIIWPASVPIPSAYWSKGELTPGIPTEEYERRRRALMQNLPPNSVVVCAAASVKYMSENIFYKYRQASDFWYLTGFEEPSSVLVLLSDPSSSRGYTYILFHAPSSATTAQWEGAKTSPEDVVRTFKADDARPIDELPSALHSLLVRRDYVYVDLPLGNGSARSRGRTASTRSLLKYLTKTSHDNDALLDVLSGNGPTAKRRPLAPEVGRLRAIKSECEHRVMREAADISARAHAKTMRFARPGLSEHALAAHFEYMCAREGAQRPAYVPVVASGPNAMVIHYTANNHVIRDGELVLIDAGCEYNGYASDITRTFPATGHFTSSQAALYSALLATQKAVVKMCTAKAGLSISQLHRRSVDLLKTELRQIGFDLDGMNGEARISELYPHSVGHPVGIDLHESSHFERNSPIKAGMVITVEPGVYVPPLSHYPKHFHNIGMRIEDEVLVGEEHPIVLSVNAPKEIADVEGACQGILGLEPF</sequence>
<name>J4GNA1_9APHY</name>
<evidence type="ECO:0000256" key="4">
    <source>
        <dbReference type="ARBA" id="ARBA00022801"/>
    </source>
</evidence>
<dbReference type="OrthoDB" id="4215474at2759"/>
<dbReference type="InterPro" id="IPR029149">
    <property type="entry name" value="Creatin/AminoP/Spt16_N"/>
</dbReference>
<evidence type="ECO:0000256" key="2">
    <source>
        <dbReference type="ARBA" id="ARBA00008766"/>
    </source>
</evidence>
<organism evidence="10 11">
    <name type="scientific">Fibroporia radiculosa</name>
    <dbReference type="NCBI Taxonomy" id="599839"/>
    <lineage>
        <taxon>Eukaryota</taxon>
        <taxon>Fungi</taxon>
        <taxon>Dikarya</taxon>
        <taxon>Basidiomycota</taxon>
        <taxon>Agaricomycotina</taxon>
        <taxon>Agaricomycetes</taxon>
        <taxon>Polyporales</taxon>
        <taxon>Fibroporiaceae</taxon>
        <taxon>Fibroporia</taxon>
    </lineage>
</organism>
<keyword evidence="11" id="KW-1185">Reference proteome</keyword>
<dbReference type="Proteomes" id="UP000006352">
    <property type="component" value="Unassembled WGS sequence"/>
</dbReference>
<dbReference type="PANTHER" id="PTHR43226">
    <property type="entry name" value="XAA-PRO AMINOPEPTIDASE 3"/>
    <property type="match status" value="1"/>
</dbReference>
<keyword evidence="8" id="KW-0472">Membrane</keyword>
<keyword evidence="4" id="KW-0378">Hydrolase</keyword>
<dbReference type="GO" id="GO:0030145">
    <property type="term" value="F:manganese ion binding"/>
    <property type="evidence" value="ECO:0007669"/>
    <property type="project" value="InterPro"/>
</dbReference>
<keyword evidence="8" id="KW-0812">Transmembrane</keyword>
<comment type="similarity">
    <text evidence="2 6">Belongs to the peptidase M24B family.</text>
</comment>
<evidence type="ECO:0000256" key="6">
    <source>
        <dbReference type="RuleBase" id="RU000590"/>
    </source>
</evidence>
<dbReference type="CDD" id="cd01087">
    <property type="entry name" value="Prolidase"/>
    <property type="match status" value="1"/>
</dbReference>
<dbReference type="InParanoid" id="J4GNA1"/>
<feature type="compositionally biased region" description="Basic residues" evidence="7">
    <location>
        <begin position="265"/>
        <end position="274"/>
    </location>
</feature>
<dbReference type="SUPFAM" id="SSF53092">
    <property type="entry name" value="Creatinase/prolidase N-terminal domain"/>
    <property type="match status" value="1"/>
</dbReference>
<dbReference type="InterPro" id="IPR000994">
    <property type="entry name" value="Pept_M24"/>
</dbReference>
<dbReference type="Pfam" id="PF05195">
    <property type="entry name" value="AMP_N"/>
    <property type="match status" value="1"/>
</dbReference>
<protein>
    <recommendedName>
        <fullName evidence="9">Aminopeptidase P N-terminal domain-containing protein</fullName>
    </recommendedName>
</protein>
<feature type="domain" description="Aminopeptidase P N-terminal" evidence="9">
    <location>
        <begin position="479"/>
        <end position="616"/>
    </location>
</feature>
<dbReference type="STRING" id="599839.J4GNA1"/>
<feature type="compositionally biased region" description="Polar residues" evidence="7">
    <location>
        <begin position="250"/>
        <end position="259"/>
    </location>
</feature>
<evidence type="ECO:0000256" key="5">
    <source>
        <dbReference type="ARBA" id="ARBA00023211"/>
    </source>
</evidence>
<dbReference type="InterPro" id="IPR001131">
    <property type="entry name" value="Peptidase_M24B_aminopep-P_CS"/>
</dbReference>
<dbReference type="Gene3D" id="3.40.350.10">
    <property type="entry name" value="Creatinase/prolidase N-terminal domain"/>
    <property type="match status" value="1"/>
</dbReference>
<dbReference type="GeneID" id="24095941"/>
<feature type="compositionally biased region" description="Low complexity" evidence="7">
    <location>
        <begin position="291"/>
        <end position="306"/>
    </location>
</feature>
<evidence type="ECO:0000256" key="7">
    <source>
        <dbReference type="SAM" id="MobiDB-lite"/>
    </source>
</evidence>
<dbReference type="AlphaFoldDB" id="J4GNA1"/>
<evidence type="ECO:0000256" key="3">
    <source>
        <dbReference type="ARBA" id="ARBA00022723"/>
    </source>
</evidence>
<keyword evidence="8" id="KW-1133">Transmembrane helix</keyword>
<evidence type="ECO:0000313" key="10">
    <source>
        <dbReference type="EMBL" id="CCM01030.1"/>
    </source>
</evidence>
<dbReference type="HOGENOM" id="CLU_313750_0_0_1"/>
<dbReference type="GO" id="GO:0070006">
    <property type="term" value="F:metalloaminopeptidase activity"/>
    <property type="evidence" value="ECO:0007669"/>
    <property type="project" value="InterPro"/>
</dbReference>
<dbReference type="PANTHER" id="PTHR43226:SF4">
    <property type="entry name" value="XAA-PRO AMINOPEPTIDASE 3"/>
    <property type="match status" value="1"/>
</dbReference>
<dbReference type="GO" id="GO:0006508">
    <property type="term" value="P:proteolysis"/>
    <property type="evidence" value="ECO:0007669"/>
    <property type="project" value="TreeGrafter"/>
</dbReference>
<evidence type="ECO:0000259" key="9">
    <source>
        <dbReference type="SMART" id="SM01011"/>
    </source>
</evidence>
<keyword evidence="5" id="KW-0464">Manganese</keyword>
<dbReference type="InterPro" id="IPR052433">
    <property type="entry name" value="X-Pro_dipept-like"/>
</dbReference>
<dbReference type="SMART" id="SM01011">
    <property type="entry name" value="AMP_N"/>
    <property type="match status" value="1"/>
</dbReference>
<feature type="region of interest" description="Disordered" evidence="7">
    <location>
        <begin position="230"/>
        <end position="312"/>
    </location>
</feature>
<keyword evidence="3 6" id="KW-0479">Metal-binding</keyword>
<dbReference type="PROSITE" id="PS00491">
    <property type="entry name" value="PROLINE_PEPTIDASE"/>
    <property type="match status" value="1"/>
</dbReference>
<reference evidence="10 11" key="1">
    <citation type="journal article" date="2012" name="Appl. Environ. Microbiol.">
        <title>Short-read sequencing for genomic analysis of the brown rot fungus Fibroporia radiculosa.</title>
        <authorList>
            <person name="Tang J.D."/>
            <person name="Perkins A.D."/>
            <person name="Sonstegard T.S."/>
            <person name="Schroeder S.G."/>
            <person name="Burgess S.C."/>
            <person name="Diehl S.V."/>
        </authorList>
    </citation>
    <scope>NUCLEOTIDE SEQUENCE [LARGE SCALE GENOMIC DNA]</scope>
    <source>
        <strain evidence="10 11">TFFH 294</strain>
    </source>
</reference>
<dbReference type="GO" id="GO:0005739">
    <property type="term" value="C:mitochondrion"/>
    <property type="evidence" value="ECO:0007669"/>
    <property type="project" value="TreeGrafter"/>
</dbReference>
<dbReference type="RefSeq" id="XP_012180313.1">
    <property type="nucleotide sequence ID" value="XM_012324923.1"/>
</dbReference>
<dbReference type="InterPro" id="IPR007865">
    <property type="entry name" value="Aminopep_P_N"/>
</dbReference>
<proteinExistence type="inferred from homology"/>